<reference evidence="1 2" key="1">
    <citation type="submission" date="2018-05" db="EMBL/GenBank/DDBJ databases">
        <authorList>
            <person name="Goeker M."/>
            <person name="Huntemann M."/>
            <person name="Clum A."/>
            <person name="Pillay M."/>
            <person name="Palaniappan K."/>
            <person name="Varghese N."/>
            <person name="Mikhailova N."/>
            <person name="Stamatis D."/>
            <person name="Reddy T."/>
            <person name="Daum C."/>
            <person name="Shapiro N."/>
            <person name="Ivanova N."/>
            <person name="Kyrpides N."/>
            <person name="Woyke T."/>
        </authorList>
    </citation>
    <scope>NUCLEOTIDE SEQUENCE [LARGE SCALE GENOMIC DNA]</scope>
    <source>
        <strain evidence="1 2">DSM 26524</strain>
    </source>
</reference>
<evidence type="ECO:0000313" key="1">
    <source>
        <dbReference type="EMBL" id="PWJ72212.1"/>
    </source>
</evidence>
<keyword evidence="2" id="KW-1185">Reference proteome</keyword>
<dbReference type="Proteomes" id="UP000245412">
    <property type="component" value="Unassembled WGS sequence"/>
</dbReference>
<dbReference type="EMBL" id="QGGY01000020">
    <property type="protein sequence ID" value="PWJ72212.1"/>
    <property type="molecule type" value="Genomic_DNA"/>
</dbReference>
<gene>
    <name evidence="1" type="ORF">C7383_12018</name>
</gene>
<dbReference type="AlphaFoldDB" id="A0AB73SXU8"/>
<name>A0AB73SXU8_9FIRM</name>
<comment type="caution">
    <text evidence="1">The sequence shown here is derived from an EMBL/GenBank/DDBJ whole genome shotgun (WGS) entry which is preliminary data.</text>
</comment>
<accession>A0AB73SXU8</accession>
<sequence length="134" mass="16773">MNRRRRKKTEKKRMLWNMALSGDNLAFACCSLRLRKRKKLIDDLSYEDIRRDFMKEFEKEKADMYKCEDLFWLLYLGDDRQQRMWRKEMEELFRIYEGRDERKAGKLSHFLYLRRRKLNLNITYKRCKRIGNTI</sequence>
<dbReference type="RefSeq" id="WP_109748597.1">
    <property type="nucleotide sequence ID" value="NZ_JANKBI010000021.1"/>
</dbReference>
<evidence type="ECO:0000313" key="2">
    <source>
        <dbReference type="Proteomes" id="UP000245412"/>
    </source>
</evidence>
<organism evidence="1 2">
    <name type="scientific">Murimonas intestini</name>
    <dbReference type="NCBI Taxonomy" id="1337051"/>
    <lineage>
        <taxon>Bacteria</taxon>
        <taxon>Bacillati</taxon>
        <taxon>Bacillota</taxon>
        <taxon>Clostridia</taxon>
        <taxon>Lachnospirales</taxon>
        <taxon>Lachnospiraceae</taxon>
        <taxon>Murimonas</taxon>
    </lineage>
</organism>
<proteinExistence type="predicted"/>
<protein>
    <submittedName>
        <fullName evidence="1">Uncharacterized protein</fullName>
    </submittedName>
</protein>